<proteinExistence type="inferred from homology"/>
<dbReference type="SUPFAM" id="SSF56935">
    <property type="entry name" value="Porins"/>
    <property type="match status" value="1"/>
</dbReference>
<evidence type="ECO:0000256" key="2">
    <source>
        <dbReference type="ARBA" id="ARBA00022448"/>
    </source>
</evidence>
<evidence type="ECO:0008006" key="14">
    <source>
        <dbReference type="Google" id="ProtNLM"/>
    </source>
</evidence>
<feature type="domain" description="TonB-dependent receptor plug" evidence="11">
    <location>
        <begin position="129"/>
        <end position="257"/>
    </location>
</feature>
<dbReference type="InterPro" id="IPR036942">
    <property type="entry name" value="Beta-barrel_TonB_sf"/>
</dbReference>
<dbReference type="Pfam" id="PF00593">
    <property type="entry name" value="TonB_dep_Rec_b-barrel"/>
    <property type="match status" value="1"/>
</dbReference>
<dbReference type="GO" id="GO:0009279">
    <property type="term" value="C:cell outer membrane"/>
    <property type="evidence" value="ECO:0007669"/>
    <property type="project" value="UniProtKB-SubCell"/>
</dbReference>
<dbReference type="Pfam" id="PF07715">
    <property type="entry name" value="Plug"/>
    <property type="match status" value="1"/>
</dbReference>
<dbReference type="OrthoDB" id="9768177at2"/>
<comment type="caution">
    <text evidence="12">The sequence shown here is derived from an EMBL/GenBank/DDBJ whole genome shotgun (WGS) entry which is preliminary data.</text>
</comment>
<keyword evidence="5 9" id="KW-0798">TonB box</keyword>
<reference evidence="12 13" key="1">
    <citation type="submission" date="2018-03" db="EMBL/GenBank/DDBJ databases">
        <authorList>
            <person name="Keele B.F."/>
        </authorList>
    </citation>
    <scope>NUCLEOTIDE SEQUENCE [LARGE SCALE GENOMIC DNA]</scope>
    <source>
        <strain evidence="12 13">YL28-9</strain>
    </source>
</reference>
<gene>
    <name evidence="12" type="ORF">C7T94_09520</name>
</gene>
<dbReference type="Gene3D" id="2.40.170.20">
    <property type="entry name" value="TonB-dependent receptor, beta-barrel domain"/>
    <property type="match status" value="1"/>
</dbReference>
<dbReference type="InterPro" id="IPR023997">
    <property type="entry name" value="TonB-dep_OMP_SusC/RagA_CS"/>
</dbReference>
<evidence type="ECO:0000256" key="3">
    <source>
        <dbReference type="ARBA" id="ARBA00022452"/>
    </source>
</evidence>
<comment type="similarity">
    <text evidence="8 9">Belongs to the TonB-dependent receptor family.</text>
</comment>
<evidence type="ECO:0000256" key="5">
    <source>
        <dbReference type="ARBA" id="ARBA00023077"/>
    </source>
</evidence>
<dbReference type="Gene3D" id="2.60.40.1120">
    <property type="entry name" value="Carboxypeptidase-like, regulatory domain"/>
    <property type="match status" value="1"/>
</dbReference>
<organism evidence="12 13">
    <name type="scientific">Pedobacter yulinensis</name>
    <dbReference type="NCBI Taxonomy" id="2126353"/>
    <lineage>
        <taxon>Bacteria</taxon>
        <taxon>Pseudomonadati</taxon>
        <taxon>Bacteroidota</taxon>
        <taxon>Sphingobacteriia</taxon>
        <taxon>Sphingobacteriales</taxon>
        <taxon>Sphingobacteriaceae</taxon>
        <taxon>Pedobacter</taxon>
    </lineage>
</organism>
<dbReference type="EMBL" id="PYLS01000005">
    <property type="protein sequence ID" value="PST82864.1"/>
    <property type="molecule type" value="Genomic_DNA"/>
</dbReference>
<sequence length="1045" mass="113878">MIKHITQLKCARLARSTTGLVMLLLVFLTAPASLRAQNIPVTGTVTGMENEVLAGVNVAVKGSQQTVNTNETGAYTLNVPGNAVLVFTYVGYKRREVPVNNRGRINVQLEPTNATLDDVVVMGYGTVRKSDVTGAVSSVKLEDVNEKRVISVPESLQGKIAGVNILNNTGEPGSGMTFNIRGLTSVSGNNQPLIVIDGQPIESSVGSATAGMNNDWGTQVPPSDPLASLNPSDIASIEVLKDASSTAIYGSRGANGVVLITTRSGATGNDKISYTTRLDRSSLPKKLGVLSSLEFMQFKNEAAVNDGKLPVYTDFQLDSIANSVNTNWQDLVYRNALSQDHQLSLSGRDNKGNYLINGNFTQQNSVLNNADYARGGLRVNLDRNLTSKLQLSVRSYASLANRDYGSQSNSQGNLGSSAVMGAIAYNPLNTPYGDDGELDETVRNNPVVVTEQVKDRTSIRTFIANVSLNYRITPDLSFKASGGVNDLYSVRNVYYPRTTFIGNRDQGSAVRADNLNSNFLVDNILTYKKITGKHSINAVGGYSYQQWSRRATSQNSANFPSDALGYNNLGSAASPGVMNTLNKAWALQSLLARVNYSYASRYLLTLTGRYDGATRLAEGNKWNLFPSIGLGWNISNERFFKERVKSVSELKIRGSYGVAGNENIAVGATQATYGIGYGVIGQNIIPGYITADFENPNLKWERTEQYNIGVDLAMFKNRLNLSADYYYKRTTDLLINLPLPTSATYGNYYTNVGEVMNKGFDVEGSFDVLNGPFKLNIGANFSIMENKVIDMGQSNIVYGGVYINGGDILLNQALQVAKPGYPISSFWGYKTEGIYQTPEEVAAGPEATTAKPGDIRFVDFNGDGKISDEDKTVIGKPNPDYTFGFNADMSYRRFTFSFSLLGSEGNQIINLTRWLVGANNSNGNYNQLQETYYGRWTGPGTSNVYPKATSATARLSRRFPDWMVEDASFLRLQNVTLGYRFKLPKSMKVNGLRVYLSGTNLLTLTNYSGYDPNINAFGHFGLMSGIDYGTLPQSRTVSAGLELTF</sequence>
<evidence type="ECO:0000259" key="11">
    <source>
        <dbReference type="Pfam" id="PF07715"/>
    </source>
</evidence>
<evidence type="ECO:0000256" key="8">
    <source>
        <dbReference type="PROSITE-ProRule" id="PRU01360"/>
    </source>
</evidence>
<dbReference type="AlphaFoldDB" id="A0A2T3HKA7"/>
<feature type="domain" description="TonB-dependent receptor-like beta-barrel" evidence="10">
    <location>
        <begin position="425"/>
        <end position="1001"/>
    </location>
</feature>
<dbReference type="RefSeq" id="WP_107215122.1">
    <property type="nucleotide sequence ID" value="NZ_KZ686269.1"/>
</dbReference>
<keyword evidence="6 8" id="KW-0472">Membrane</keyword>
<dbReference type="InterPro" id="IPR000531">
    <property type="entry name" value="Beta-barrel_TonB"/>
</dbReference>
<dbReference type="NCBIfam" id="TIGR04056">
    <property type="entry name" value="OMP_RagA_SusC"/>
    <property type="match status" value="1"/>
</dbReference>
<dbReference type="NCBIfam" id="TIGR04057">
    <property type="entry name" value="SusC_RagA_signa"/>
    <property type="match status" value="1"/>
</dbReference>
<evidence type="ECO:0000256" key="7">
    <source>
        <dbReference type="ARBA" id="ARBA00023237"/>
    </source>
</evidence>
<dbReference type="Gene3D" id="2.170.130.10">
    <property type="entry name" value="TonB-dependent receptor, plug domain"/>
    <property type="match status" value="1"/>
</dbReference>
<dbReference type="SUPFAM" id="SSF49464">
    <property type="entry name" value="Carboxypeptidase regulatory domain-like"/>
    <property type="match status" value="1"/>
</dbReference>
<keyword evidence="3 8" id="KW-1134">Transmembrane beta strand</keyword>
<evidence type="ECO:0000256" key="6">
    <source>
        <dbReference type="ARBA" id="ARBA00023136"/>
    </source>
</evidence>
<dbReference type="InterPro" id="IPR039426">
    <property type="entry name" value="TonB-dep_rcpt-like"/>
</dbReference>
<dbReference type="Pfam" id="PF13715">
    <property type="entry name" value="CarbopepD_reg_2"/>
    <property type="match status" value="1"/>
</dbReference>
<dbReference type="InterPro" id="IPR012910">
    <property type="entry name" value="Plug_dom"/>
</dbReference>
<evidence type="ECO:0000256" key="1">
    <source>
        <dbReference type="ARBA" id="ARBA00004571"/>
    </source>
</evidence>
<dbReference type="InterPro" id="IPR023996">
    <property type="entry name" value="TonB-dep_OMP_SusC/RagA"/>
</dbReference>
<dbReference type="InterPro" id="IPR037066">
    <property type="entry name" value="Plug_dom_sf"/>
</dbReference>
<dbReference type="PROSITE" id="PS52016">
    <property type="entry name" value="TONB_DEPENDENT_REC_3"/>
    <property type="match status" value="1"/>
</dbReference>
<evidence type="ECO:0000259" key="10">
    <source>
        <dbReference type="Pfam" id="PF00593"/>
    </source>
</evidence>
<keyword evidence="2 8" id="KW-0813">Transport</keyword>
<evidence type="ECO:0000313" key="12">
    <source>
        <dbReference type="EMBL" id="PST82864.1"/>
    </source>
</evidence>
<accession>A0A2T3HKA7</accession>
<dbReference type="FunFam" id="2.170.130.10:FF:000008">
    <property type="entry name" value="SusC/RagA family TonB-linked outer membrane protein"/>
    <property type="match status" value="1"/>
</dbReference>
<dbReference type="InterPro" id="IPR008969">
    <property type="entry name" value="CarboxyPept-like_regulatory"/>
</dbReference>
<keyword evidence="7 8" id="KW-0998">Cell outer membrane</keyword>
<dbReference type="Proteomes" id="UP000240912">
    <property type="component" value="Unassembled WGS sequence"/>
</dbReference>
<protein>
    <recommendedName>
        <fullName evidence="14">TonB-dependent receptor</fullName>
    </recommendedName>
</protein>
<name>A0A2T3HKA7_9SPHI</name>
<evidence type="ECO:0000256" key="4">
    <source>
        <dbReference type="ARBA" id="ARBA00022692"/>
    </source>
</evidence>
<evidence type="ECO:0000313" key="13">
    <source>
        <dbReference type="Proteomes" id="UP000240912"/>
    </source>
</evidence>
<comment type="subcellular location">
    <subcellularLocation>
        <location evidence="1 8">Cell outer membrane</location>
        <topology evidence="1 8">Multi-pass membrane protein</topology>
    </subcellularLocation>
</comment>
<keyword evidence="4 8" id="KW-0812">Transmembrane</keyword>
<keyword evidence="13" id="KW-1185">Reference proteome</keyword>
<evidence type="ECO:0000256" key="9">
    <source>
        <dbReference type="RuleBase" id="RU003357"/>
    </source>
</evidence>